<dbReference type="KEGG" id="slaa:EUU25_05975"/>
<keyword evidence="2" id="KW-0472">Membrane</keyword>
<feature type="compositionally biased region" description="Basic and acidic residues" evidence="1">
    <location>
        <begin position="70"/>
        <end position="82"/>
    </location>
</feature>
<dbReference type="AlphaFoldDB" id="A0A6I6L3A0"/>
<feature type="region of interest" description="Disordered" evidence="1">
    <location>
        <begin position="69"/>
        <end position="117"/>
    </location>
</feature>
<dbReference type="EMBL" id="CP035733">
    <property type="protein sequence ID" value="QGY80205.1"/>
    <property type="molecule type" value="Genomic_DNA"/>
</dbReference>
<evidence type="ECO:0000313" key="2">
    <source>
        <dbReference type="EMBL" id="QGY80205.1"/>
    </source>
</evidence>
<dbReference type="OrthoDB" id="952847at2"/>
<reference evidence="3" key="1">
    <citation type="submission" date="2019-01" db="EMBL/GenBank/DDBJ databases">
        <title>Sphingorhabdus lacus sp.nov., isolated from an oligotrophic freshwater lake.</title>
        <authorList>
            <person name="Park M."/>
        </authorList>
    </citation>
    <scope>NUCLEOTIDE SEQUENCE [LARGE SCALE GENOMIC DNA]</scope>
    <source>
        <strain evidence="3">IMCC1753</strain>
    </source>
</reference>
<feature type="compositionally biased region" description="Polar residues" evidence="1">
    <location>
        <begin position="102"/>
        <end position="112"/>
    </location>
</feature>
<name>A0A6I6L3A0_9SPHN</name>
<protein>
    <submittedName>
        <fullName evidence="2">Transmembrane anchor protein</fullName>
    </submittedName>
</protein>
<organism evidence="2 3">
    <name type="scientific">Sphingorhabdus lacus</name>
    <dbReference type="NCBI Taxonomy" id="392610"/>
    <lineage>
        <taxon>Bacteria</taxon>
        <taxon>Pseudomonadati</taxon>
        <taxon>Pseudomonadota</taxon>
        <taxon>Alphaproteobacteria</taxon>
        <taxon>Sphingomonadales</taxon>
        <taxon>Sphingomonadaceae</taxon>
        <taxon>Sphingorhabdus</taxon>
    </lineage>
</organism>
<accession>A0A6I6L3A0</accession>
<proteinExistence type="predicted"/>
<keyword evidence="3" id="KW-1185">Reference proteome</keyword>
<gene>
    <name evidence="2" type="ORF">EUU25_05975</name>
</gene>
<dbReference type="Proteomes" id="UP000428803">
    <property type="component" value="Chromosome"/>
</dbReference>
<evidence type="ECO:0000256" key="1">
    <source>
        <dbReference type="SAM" id="MobiDB-lite"/>
    </source>
</evidence>
<dbReference type="RefSeq" id="WP_158899195.1">
    <property type="nucleotide sequence ID" value="NZ_CP035733.1"/>
</dbReference>
<sequence>MFNSQLPNMSDLPTSRQLIGSTLVAIAGAAAILVTVVLPSEYGIDPTGAGSAFGLTEMGEIKVQLAQEAAADRVSEPSKASDEAVASGAPTVGQENAPAQADAQSPNTAGRSDQTEVVLKPGQGAEVKVAAAKGVRIGFNWSVRGGVVNYDTHADAPGISYHGYGKGKQSGGETGTLVAAFNGKHGWFWRNRTENTVTIILKTTGDYTDVKRVV</sequence>
<keyword evidence="2" id="KW-0812">Transmembrane</keyword>
<evidence type="ECO:0000313" key="3">
    <source>
        <dbReference type="Proteomes" id="UP000428803"/>
    </source>
</evidence>